<dbReference type="EMBL" id="OZ034818">
    <property type="protein sequence ID" value="CAL1390840.1"/>
    <property type="molecule type" value="Genomic_DNA"/>
</dbReference>
<reference evidence="8 9" key="1">
    <citation type="submission" date="2024-04" db="EMBL/GenBank/DDBJ databases">
        <authorList>
            <person name="Fracassetti M."/>
        </authorList>
    </citation>
    <scope>NUCLEOTIDE SEQUENCE [LARGE SCALE GENOMIC DNA]</scope>
</reference>
<evidence type="ECO:0000256" key="2">
    <source>
        <dbReference type="ARBA" id="ARBA00022676"/>
    </source>
</evidence>
<keyword evidence="4" id="KW-0325">Glycoprotein</keyword>
<feature type="domain" description="Glycosyltransferase 61 catalytic" evidence="7">
    <location>
        <begin position="340"/>
        <end position="546"/>
    </location>
</feature>
<keyword evidence="6" id="KW-1133">Transmembrane helix</keyword>
<evidence type="ECO:0000256" key="6">
    <source>
        <dbReference type="SAM" id="Phobius"/>
    </source>
</evidence>
<evidence type="ECO:0000256" key="5">
    <source>
        <dbReference type="SAM" id="MobiDB-lite"/>
    </source>
</evidence>
<protein>
    <recommendedName>
        <fullName evidence="7">Glycosyltransferase 61 catalytic domain-containing protein</fullName>
    </recommendedName>
</protein>
<accession>A0AAV2EXY9</accession>
<dbReference type="GO" id="GO:0000139">
    <property type="term" value="C:Golgi membrane"/>
    <property type="evidence" value="ECO:0007669"/>
    <property type="project" value="UniProtKB-SubCell"/>
</dbReference>
<feature type="compositionally biased region" description="Basic and acidic residues" evidence="5">
    <location>
        <begin position="157"/>
        <end position="172"/>
    </location>
</feature>
<evidence type="ECO:0000313" key="8">
    <source>
        <dbReference type="EMBL" id="CAL1390840.1"/>
    </source>
</evidence>
<evidence type="ECO:0000256" key="4">
    <source>
        <dbReference type="ARBA" id="ARBA00023180"/>
    </source>
</evidence>
<comment type="subcellular location">
    <subcellularLocation>
        <location evidence="1">Golgi apparatus membrane</location>
        <topology evidence="1">Single-pass type II membrane protein</topology>
    </subcellularLocation>
</comment>
<dbReference type="Proteomes" id="UP001497516">
    <property type="component" value="Chromosome 5"/>
</dbReference>
<evidence type="ECO:0000313" key="9">
    <source>
        <dbReference type="Proteomes" id="UP001497516"/>
    </source>
</evidence>
<keyword evidence="6" id="KW-0812">Transmembrane</keyword>
<dbReference type="Pfam" id="PF04577">
    <property type="entry name" value="Glyco_transf_61"/>
    <property type="match status" value="1"/>
</dbReference>
<dbReference type="PANTHER" id="PTHR20961">
    <property type="entry name" value="GLYCOSYLTRANSFERASE"/>
    <property type="match status" value="1"/>
</dbReference>
<evidence type="ECO:0000256" key="1">
    <source>
        <dbReference type="ARBA" id="ARBA00004323"/>
    </source>
</evidence>
<keyword evidence="2" id="KW-0328">Glycosyltransferase</keyword>
<feature type="compositionally biased region" description="Low complexity" evidence="5">
    <location>
        <begin position="115"/>
        <end position="127"/>
    </location>
</feature>
<proteinExistence type="predicted"/>
<keyword evidence="3" id="KW-0808">Transferase</keyword>
<dbReference type="InterPro" id="IPR007657">
    <property type="entry name" value="Glycosyltransferase_61"/>
</dbReference>
<keyword evidence="6" id="KW-0472">Membrane</keyword>
<dbReference type="PANTHER" id="PTHR20961:SF5">
    <property type="entry name" value="GLYCOSYLTRANSFERASE-RELATED"/>
    <property type="match status" value="1"/>
</dbReference>
<feature type="region of interest" description="Disordered" evidence="5">
    <location>
        <begin position="71"/>
        <end position="214"/>
    </location>
</feature>
<gene>
    <name evidence="8" type="ORF">LTRI10_LOCUS31599</name>
</gene>
<evidence type="ECO:0000259" key="7">
    <source>
        <dbReference type="Pfam" id="PF04577"/>
    </source>
</evidence>
<feature type="transmembrane region" description="Helical" evidence="6">
    <location>
        <begin position="21"/>
        <end position="40"/>
    </location>
</feature>
<organism evidence="8 9">
    <name type="scientific">Linum trigynum</name>
    <dbReference type="NCBI Taxonomy" id="586398"/>
    <lineage>
        <taxon>Eukaryota</taxon>
        <taxon>Viridiplantae</taxon>
        <taxon>Streptophyta</taxon>
        <taxon>Embryophyta</taxon>
        <taxon>Tracheophyta</taxon>
        <taxon>Spermatophyta</taxon>
        <taxon>Magnoliopsida</taxon>
        <taxon>eudicotyledons</taxon>
        <taxon>Gunneridae</taxon>
        <taxon>Pentapetalae</taxon>
        <taxon>rosids</taxon>
        <taxon>fabids</taxon>
        <taxon>Malpighiales</taxon>
        <taxon>Linaceae</taxon>
        <taxon>Linum</taxon>
    </lineage>
</organism>
<dbReference type="GO" id="GO:0016763">
    <property type="term" value="F:pentosyltransferase activity"/>
    <property type="evidence" value="ECO:0007669"/>
    <property type="project" value="UniProtKB-ARBA"/>
</dbReference>
<name>A0AAV2EXY9_9ROSI</name>
<evidence type="ECO:0000256" key="3">
    <source>
        <dbReference type="ARBA" id="ARBA00022679"/>
    </source>
</evidence>
<sequence>MKKYDALRARRLMKYEQTKWRITWSMITGFFVCVRFSQYVDQIGPLGVVDVSKTSEYTEIINIVATAQDYTSNSTQLTPKADQNHSYRKTQENSTGNEARVDARSSEQQTILQESQPLQPQDQSRQQGILEDSQRPQPEESRQQMILRESQPLLQEESVKRDTETTRIDDRTSSISTVETSTTSGNEKDGRIGMESVEETPPLANGTSSSSQPLKEEEAEVTTVKQNEIAIPPPAVCTTGGRSDFCDLRGDIRVDPNSWTVYYVATSENDTIHLSPENGNTSSFSVRPYARNDDPYAMATVREWSLKMVPPSDPDLPFCYEIHDDAGVIFSLAGYAGHRFHLFTDVLVPLFATARPFEGEVELLATDYQSWLVPLLKPITGALSRYEVIDIDKERQGEKTHCFSTLTLGLKGRHLKELSINPLQSPYRIKDFIHLLRTVYSLNKTTTTTTTAATKPQPPGDNNKSSAAAVPRLLIISRKTVRTFTNLRDIARMATGLGFRVTVAEPSAMQDLPASARVVHSCDVVLGVHGSDLTNVVFLPDGAVFIQVVPVALEWCARTFYEEPSTDMDVRYLEYRIGREESSLAGEYAEDDAVFTDPASFERKGWGVFKSIYLDNQNVTIDTQRFRPTLLKALAMFSQPNRTFNW</sequence>
<keyword evidence="9" id="KW-1185">Reference proteome</keyword>
<feature type="compositionally biased region" description="Basic and acidic residues" evidence="5">
    <location>
        <begin position="132"/>
        <end position="142"/>
    </location>
</feature>
<dbReference type="InterPro" id="IPR049625">
    <property type="entry name" value="Glyco_transf_61_cat"/>
</dbReference>
<feature type="compositionally biased region" description="Low complexity" evidence="5">
    <location>
        <begin position="173"/>
        <end position="184"/>
    </location>
</feature>
<feature type="compositionally biased region" description="Basic and acidic residues" evidence="5">
    <location>
        <begin position="82"/>
        <end position="91"/>
    </location>
</feature>
<dbReference type="AlphaFoldDB" id="A0AAV2EXY9"/>